<dbReference type="EMBL" id="MCFD01000007">
    <property type="protein sequence ID" value="ORX69590.1"/>
    <property type="molecule type" value="Genomic_DNA"/>
</dbReference>
<reference evidence="1 2" key="1">
    <citation type="submission" date="2016-07" db="EMBL/GenBank/DDBJ databases">
        <title>Pervasive Adenine N6-methylation of Active Genes in Fungi.</title>
        <authorList>
            <consortium name="DOE Joint Genome Institute"/>
            <person name="Mondo S.J."/>
            <person name="Dannebaum R.O."/>
            <person name="Kuo R.C."/>
            <person name="Labutti K."/>
            <person name="Haridas S."/>
            <person name="Kuo A."/>
            <person name="Salamov A."/>
            <person name="Ahrendt S.R."/>
            <person name="Lipzen A."/>
            <person name="Sullivan W."/>
            <person name="Andreopoulos W.B."/>
            <person name="Clum A."/>
            <person name="Lindquist E."/>
            <person name="Daum C."/>
            <person name="Ramamoorthy G.K."/>
            <person name="Gryganskyi A."/>
            <person name="Culley D."/>
            <person name="Magnuson J.K."/>
            <person name="James T.Y."/>
            <person name="O'Malley M.A."/>
            <person name="Stajich J.E."/>
            <person name="Spatafora J.W."/>
            <person name="Visel A."/>
            <person name="Grigoriev I.V."/>
        </authorList>
    </citation>
    <scope>NUCLEOTIDE SEQUENCE [LARGE SCALE GENOMIC DNA]</scope>
    <source>
        <strain evidence="1 2">ATCC 12442</strain>
    </source>
</reference>
<keyword evidence="2" id="KW-1185">Reference proteome</keyword>
<dbReference type="AlphaFoldDB" id="A0A1Y1W7R3"/>
<sequence length="153" mass="17935">MRHWACQRAISGQWRVKHAPGKQPPMYRMEATRTETMQYECASPSLVFRNIRLFFQIRNRDTIILSYYLHIVCRQYSERRKEESYAYSRNTASDSLSTYPFCTLPNIQTMSVGNNDIFRVAMSCFGTGVVDRQANSSMWRGFSFCINQNVKND</sequence>
<gene>
    <name evidence="1" type="ORF">DL89DRAFT_163385</name>
</gene>
<accession>A0A1Y1W7R3</accession>
<evidence type="ECO:0000313" key="2">
    <source>
        <dbReference type="Proteomes" id="UP000193922"/>
    </source>
</evidence>
<dbReference type="GeneID" id="63800343"/>
<comment type="caution">
    <text evidence="1">The sequence shown here is derived from an EMBL/GenBank/DDBJ whole genome shotgun (WGS) entry which is preliminary data.</text>
</comment>
<dbReference type="Proteomes" id="UP000193922">
    <property type="component" value="Unassembled WGS sequence"/>
</dbReference>
<organism evidence="1 2">
    <name type="scientific">Linderina pennispora</name>
    <dbReference type="NCBI Taxonomy" id="61395"/>
    <lineage>
        <taxon>Eukaryota</taxon>
        <taxon>Fungi</taxon>
        <taxon>Fungi incertae sedis</taxon>
        <taxon>Zoopagomycota</taxon>
        <taxon>Kickxellomycotina</taxon>
        <taxon>Kickxellomycetes</taxon>
        <taxon>Kickxellales</taxon>
        <taxon>Kickxellaceae</taxon>
        <taxon>Linderina</taxon>
    </lineage>
</organism>
<dbReference type="RefSeq" id="XP_040743278.1">
    <property type="nucleotide sequence ID" value="XM_040883695.1"/>
</dbReference>
<evidence type="ECO:0000313" key="1">
    <source>
        <dbReference type="EMBL" id="ORX69590.1"/>
    </source>
</evidence>
<proteinExistence type="predicted"/>
<name>A0A1Y1W7R3_9FUNG</name>
<protein>
    <submittedName>
        <fullName evidence="1">Uncharacterized protein</fullName>
    </submittedName>
</protein>